<dbReference type="Proteomes" id="UP000004358">
    <property type="component" value="Unassembled WGS sequence"/>
</dbReference>
<organism evidence="2 3">
    <name type="scientific">Blastopirellula marina DSM 3645</name>
    <dbReference type="NCBI Taxonomy" id="314230"/>
    <lineage>
        <taxon>Bacteria</taxon>
        <taxon>Pseudomonadati</taxon>
        <taxon>Planctomycetota</taxon>
        <taxon>Planctomycetia</taxon>
        <taxon>Pirellulales</taxon>
        <taxon>Pirellulaceae</taxon>
        <taxon>Blastopirellula</taxon>
    </lineage>
</organism>
<dbReference type="InterPro" id="IPR027558">
    <property type="entry name" value="Pre_pil_HX9DG_C"/>
</dbReference>
<dbReference type="Pfam" id="PF07963">
    <property type="entry name" value="N_methyl"/>
    <property type="match status" value="1"/>
</dbReference>
<evidence type="ECO:0000259" key="1">
    <source>
        <dbReference type="Pfam" id="PF07596"/>
    </source>
</evidence>
<dbReference type="PANTHER" id="PTHR30093">
    <property type="entry name" value="GENERAL SECRETION PATHWAY PROTEIN G"/>
    <property type="match status" value="1"/>
</dbReference>
<dbReference type="InterPro" id="IPR011453">
    <property type="entry name" value="DUF1559"/>
</dbReference>
<dbReference type="InterPro" id="IPR012902">
    <property type="entry name" value="N_methyl_site"/>
</dbReference>
<reference evidence="2 3" key="1">
    <citation type="submission" date="2006-02" db="EMBL/GenBank/DDBJ databases">
        <authorList>
            <person name="Amann R."/>
            <person name="Ferriera S."/>
            <person name="Johnson J."/>
            <person name="Kravitz S."/>
            <person name="Halpern A."/>
            <person name="Remington K."/>
            <person name="Beeson K."/>
            <person name="Tran B."/>
            <person name="Rogers Y.-H."/>
            <person name="Friedman R."/>
            <person name="Venter J.C."/>
        </authorList>
    </citation>
    <scope>NUCLEOTIDE SEQUENCE [LARGE SCALE GENOMIC DNA]</scope>
    <source>
        <strain evidence="2 3">DSM 3645</strain>
    </source>
</reference>
<dbReference type="PROSITE" id="PS00409">
    <property type="entry name" value="PROKAR_NTER_METHYL"/>
    <property type="match status" value="1"/>
</dbReference>
<dbReference type="eggNOG" id="COG2165">
    <property type="taxonomic scope" value="Bacteria"/>
</dbReference>
<name>A3ZRK6_9BACT</name>
<dbReference type="STRING" id="314230.DSM3645_12181"/>
<accession>A3ZRK6</accession>
<dbReference type="NCBIfam" id="TIGR02532">
    <property type="entry name" value="IV_pilin_GFxxxE"/>
    <property type="match status" value="1"/>
</dbReference>
<dbReference type="Pfam" id="PF07596">
    <property type="entry name" value="SBP_bac_10"/>
    <property type="match status" value="1"/>
</dbReference>
<dbReference type="NCBIfam" id="TIGR04294">
    <property type="entry name" value="pre_pil_HX9DG"/>
    <property type="match status" value="1"/>
</dbReference>
<sequence length="346" mass="37057">MNIDKSRRGFTLVELLVVIAIIGVLIALLLPAVQAAREAARRMQCSNNLKQLGLALHNYHDTHRSLPARKTINRVSGYIPLFPFLEQSALYDRIATGDPANGIAPFPDALSTWSGYDGFPDSLRCPSDPGGDLTGAREARLVNYAFNKGDDMTETNDGSTSTAPLATRSRGPFSYLRWVRLAEVTDGLSNTLAMSERLRQPYSNPTTTASSTDHRRCMAVVSGLRNNPSLALTTTDGRYFVEGLSANCRFGSWGTRGHVHFVGFNAVLAPNAPNARDGEYGVFSPSSEHPGGVNAVLLDGSVRFLADTIDTGDTSETRSHGFSGPSPYGVFGSLGSISGGEVIASN</sequence>
<dbReference type="OrthoDB" id="241541at2"/>
<dbReference type="AlphaFoldDB" id="A3ZRK6"/>
<gene>
    <name evidence="2" type="ORF">DSM3645_12181</name>
</gene>
<dbReference type="HOGENOM" id="CLU_041661_0_0_0"/>
<dbReference type="PANTHER" id="PTHR30093:SF2">
    <property type="entry name" value="TYPE II SECRETION SYSTEM PROTEIN H"/>
    <property type="match status" value="1"/>
</dbReference>
<comment type="caution">
    <text evidence="2">The sequence shown here is derived from an EMBL/GenBank/DDBJ whole genome shotgun (WGS) entry which is preliminary data.</text>
</comment>
<evidence type="ECO:0000313" key="3">
    <source>
        <dbReference type="Proteomes" id="UP000004358"/>
    </source>
</evidence>
<protein>
    <recommendedName>
        <fullName evidence="1">DUF1559 domain-containing protein</fullName>
    </recommendedName>
</protein>
<dbReference type="EMBL" id="AANZ01000007">
    <property type="protein sequence ID" value="EAQ80775.1"/>
    <property type="molecule type" value="Genomic_DNA"/>
</dbReference>
<evidence type="ECO:0000313" key="2">
    <source>
        <dbReference type="EMBL" id="EAQ80775.1"/>
    </source>
</evidence>
<dbReference type="InterPro" id="IPR045584">
    <property type="entry name" value="Pilin-like"/>
</dbReference>
<dbReference type="SUPFAM" id="SSF54523">
    <property type="entry name" value="Pili subunits"/>
    <property type="match status" value="1"/>
</dbReference>
<dbReference type="Gene3D" id="3.30.700.10">
    <property type="entry name" value="Glycoprotein, Type 4 Pilin"/>
    <property type="match status" value="1"/>
</dbReference>
<feature type="domain" description="DUF1559" evidence="1">
    <location>
        <begin position="34"/>
        <end position="311"/>
    </location>
</feature>
<proteinExistence type="predicted"/>
<dbReference type="RefSeq" id="WP_002650332.1">
    <property type="nucleotide sequence ID" value="NZ_CH672376.1"/>
</dbReference>